<dbReference type="CDD" id="cd00442">
    <property type="entry name" value="Lyz-like"/>
    <property type="match status" value="1"/>
</dbReference>
<name>A0A381WG56_9ZZZZ</name>
<organism evidence="2">
    <name type="scientific">marine metagenome</name>
    <dbReference type="NCBI Taxonomy" id="408172"/>
    <lineage>
        <taxon>unclassified sequences</taxon>
        <taxon>metagenomes</taxon>
        <taxon>ecological metagenomes</taxon>
    </lineage>
</organism>
<evidence type="ECO:0000313" key="2">
    <source>
        <dbReference type="EMBL" id="SVA51442.1"/>
    </source>
</evidence>
<dbReference type="InterPro" id="IPR023346">
    <property type="entry name" value="Lysozyme-like_dom_sf"/>
</dbReference>
<dbReference type="Gene3D" id="1.10.530.10">
    <property type="match status" value="1"/>
</dbReference>
<dbReference type="SUPFAM" id="SSF53955">
    <property type="entry name" value="Lysozyme-like"/>
    <property type="match status" value="1"/>
</dbReference>
<gene>
    <name evidence="2" type="ORF">METZ01_LOCUS104296</name>
</gene>
<feature type="domain" description="Transglycosylase SLT" evidence="1">
    <location>
        <begin position="6"/>
        <end position="189"/>
    </location>
</feature>
<dbReference type="Pfam" id="PF19489">
    <property type="entry name" value="SLT_4"/>
    <property type="match status" value="1"/>
</dbReference>
<reference evidence="2" key="1">
    <citation type="submission" date="2018-05" db="EMBL/GenBank/DDBJ databases">
        <authorList>
            <person name="Lanie J.A."/>
            <person name="Ng W.-L."/>
            <person name="Kazmierczak K.M."/>
            <person name="Andrzejewski T.M."/>
            <person name="Davidsen T.M."/>
            <person name="Wayne K.J."/>
            <person name="Tettelin H."/>
            <person name="Glass J.I."/>
            <person name="Rusch D."/>
            <person name="Podicherti R."/>
            <person name="Tsui H.-C.T."/>
            <person name="Winkler M.E."/>
        </authorList>
    </citation>
    <scope>NUCLEOTIDE SEQUENCE</scope>
</reference>
<protein>
    <recommendedName>
        <fullName evidence="1">Transglycosylase SLT domain-containing protein</fullName>
    </recommendedName>
</protein>
<accession>A0A381WG56</accession>
<dbReference type="EMBL" id="UINC01011691">
    <property type="protein sequence ID" value="SVA51442.1"/>
    <property type="molecule type" value="Genomic_DNA"/>
</dbReference>
<evidence type="ECO:0000259" key="1">
    <source>
        <dbReference type="Pfam" id="PF19489"/>
    </source>
</evidence>
<sequence>MRTSLILFLSLILVAGCATTRPPSSTTDVCQIFEEKKSWYRAARKTEKKWNIPIPVTMAIIKQESSFVANAKPGRTKLLGFIPWKRKSTAKGYAQVLDSTWDMYLDDQGRWFKSRSDFDDAVDFIGWYNSKSIKQLKIARNNAKALYLAYHEGRGGYKKGSYWLKPWLLVVASKVQKQADNYNVQYQRCKKKLGRKFFIFF</sequence>
<proteinExistence type="predicted"/>
<dbReference type="PROSITE" id="PS51257">
    <property type="entry name" value="PROKAR_LIPOPROTEIN"/>
    <property type="match status" value="1"/>
</dbReference>
<dbReference type="AlphaFoldDB" id="A0A381WG56"/>
<dbReference type="InterPro" id="IPR045795">
    <property type="entry name" value="SLT_4"/>
</dbReference>